<evidence type="ECO:0000256" key="1">
    <source>
        <dbReference type="ARBA" id="ARBA00005382"/>
    </source>
</evidence>
<name>A0ABY4D4I0_9BACT</name>
<dbReference type="EMBL" id="CP094669">
    <property type="protein sequence ID" value="UOG77117.1"/>
    <property type="molecule type" value="Genomic_DNA"/>
</dbReference>
<organism evidence="8 9">
    <name type="scientific">Hymenobacter tibetensis</name>
    <dbReference type="NCBI Taxonomy" id="497967"/>
    <lineage>
        <taxon>Bacteria</taxon>
        <taxon>Pseudomonadati</taxon>
        <taxon>Bacteroidota</taxon>
        <taxon>Cytophagia</taxon>
        <taxon>Cytophagales</taxon>
        <taxon>Hymenobacteraceae</taxon>
        <taxon>Hymenobacter</taxon>
    </lineage>
</organism>
<keyword evidence="9" id="KW-1185">Reference proteome</keyword>
<reference evidence="8 9" key="1">
    <citation type="submission" date="2022-03" db="EMBL/GenBank/DDBJ databases">
        <title>Hymenobactersp. isolated from the air.</title>
        <authorList>
            <person name="Won M."/>
            <person name="Kwon S.-W."/>
        </authorList>
    </citation>
    <scope>NUCLEOTIDE SEQUENCE [LARGE SCALE GENOMIC DNA]</scope>
    <source>
        <strain evidence="8 9">KACC 21982</strain>
    </source>
</reference>
<dbReference type="InterPro" id="IPR001139">
    <property type="entry name" value="Glyco_hydro_30"/>
</dbReference>
<evidence type="ECO:0000256" key="4">
    <source>
        <dbReference type="RuleBase" id="RU361188"/>
    </source>
</evidence>
<dbReference type="SUPFAM" id="SSF51445">
    <property type="entry name" value="(Trans)glycosidases"/>
    <property type="match status" value="1"/>
</dbReference>
<dbReference type="PANTHER" id="PTHR11069">
    <property type="entry name" value="GLUCOSYLCERAMIDASE"/>
    <property type="match status" value="1"/>
</dbReference>
<keyword evidence="3 4" id="KW-0378">Hydrolase</keyword>
<evidence type="ECO:0000259" key="6">
    <source>
        <dbReference type="Pfam" id="PF02055"/>
    </source>
</evidence>
<feature type="signal peptide" evidence="5">
    <location>
        <begin position="1"/>
        <end position="29"/>
    </location>
</feature>
<evidence type="ECO:0000256" key="2">
    <source>
        <dbReference type="ARBA" id="ARBA00022729"/>
    </source>
</evidence>
<keyword evidence="2 5" id="KW-0732">Signal</keyword>
<gene>
    <name evidence="8" type="ORF">MTX78_11055</name>
</gene>
<evidence type="ECO:0000313" key="8">
    <source>
        <dbReference type="EMBL" id="UOG77117.1"/>
    </source>
</evidence>
<dbReference type="Proteomes" id="UP000831113">
    <property type="component" value="Chromosome"/>
</dbReference>
<evidence type="ECO:0000313" key="9">
    <source>
        <dbReference type="Proteomes" id="UP000831113"/>
    </source>
</evidence>
<feature type="domain" description="Glycosyl hydrolase family 30 TIM-barrel" evidence="6">
    <location>
        <begin position="108"/>
        <end position="437"/>
    </location>
</feature>
<accession>A0ABY4D4I0</accession>
<dbReference type="RefSeq" id="WP_243802619.1">
    <property type="nucleotide sequence ID" value="NZ_CP094669.1"/>
</dbReference>
<protein>
    <submittedName>
        <fullName evidence="8">Glucosylceramidase</fullName>
    </submittedName>
</protein>
<dbReference type="SUPFAM" id="SSF51011">
    <property type="entry name" value="Glycosyl hydrolase domain"/>
    <property type="match status" value="1"/>
</dbReference>
<keyword evidence="4" id="KW-0326">Glycosidase</keyword>
<sequence>MVALTGRIRFFTRYSSPMMPISLPFFRGAAGALLLGLAASCGSNDSPDPTPPVVVPPVVTGPSQVALWLTTADKSTLFYKSTLSLNFKDPVGQNPTIDVDTTQTFQTIDGFGYTLTGGSAQLLNQMSAPTRAALLTELFATTDNNIGTSYLRVSIGASDLDATVFTYDDAAQPDPTLAQFSLAPDKVNLIPVLKEILAINPTIKILGSPWTAPNWMKTNNNSKGGSLKPEYYAVYAQYLVKYLQAMQAEGIRVDAVTLQNEPLNPDNNPSMVMTATEQATFIGNHVGPAFRAAGITTKIIVYDHNLDRTDYPMTVLQDPKASQYVDGSAFHLYAGNISGMSTVHNAFPDKNVYFTEQWVGGPGNFADDLNWHVNNLIIGATRNWSRNVLEWNLAADQNYGPHTPGGCSTCLGAVTIVGNAVTRNTAYYTVAHAAKFVRPGSVRIGTTLPANLSNVAFKNPEGKKVLVVLNTGPSVQTFDIRYRGKVVTSQLGSGAVGTYIW</sequence>
<dbReference type="InterPro" id="IPR033453">
    <property type="entry name" value="Glyco_hydro_30_TIM-barrel"/>
</dbReference>
<dbReference type="Gene3D" id="2.60.40.1180">
    <property type="entry name" value="Golgi alpha-mannosidase II"/>
    <property type="match status" value="1"/>
</dbReference>
<dbReference type="Gene3D" id="3.20.20.80">
    <property type="entry name" value="Glycosidases"/>
    <property type="match status" value="1"/>
</dbReference>
<proteinExistence type="inferred from homology"/>
<dbReference type="PANTHER" id="PTHR11069:SF23">
    <property type="entry name" value="LYSOSOMAL ACID GLUCOSYLCERAMIDASE"/>
    <property type="match status" value="1"/>
</dbReference>
<comment type="similarity">
    <text evidence="1 4">Belongs to the glycosyl hydrolase 30 family.</text>
</comment>
<dbReference type="Pfam" id="PF02055">
    <property type="entry name" value="Glyco_hydro_30"/>
    <property type="match status" value="1"/>
</dbReference>
<dbReference type="Pfam" id="PF17189">
    <property type="entry name" value="Glyco_hydro_30C"/>
    <property type="match status" value="1"/>
</dbReference>
<dbReference type="InterPro" id="IPR013780">
    <property type="entry name" value="Glyco_hydro_b"/>
</dbReference>
<feature type="domain" description="Glycosyl hydrolase family 30 beta sandwich" evidence="7">
    <location>
        <begin position="440"/>
        <end position="499"/>
    </location>
</feature>
<dbReference type="InterPro" id="IPR017853">
    <property type="entry name" value="GH"/>
</dbReference>
<feature type="chain" id="PRO_5046053702" evidence="5">
    <location>
        <begin position="30"/>
        <end position="501"/>
    </location>
</feature>
<dbReference type="InterPro" id="IPR033452">
    <property type="entry name" value="GH30_C"/>
</dbReference>
<evidence type="ECO:0000256" key="5">
    <source>
        <dbReference type="SAM" id="SignalP"/>
    </source>
</evidence>
<evidence type="ECO:0000256" key="3">
    <source>
        <dbReference type="ARBA" id="ARBA00022801"/>
    </source>
</evidence>
<evidence type="ECO:0000259" key="7">
    <source>
        <dbReference type="Pfam" id="PF17189"/>
    </source>
</evidence>